<evidence type="ECO:0000256" key="1">
    <source>
        <dbReference type="SAM" id="SignalP"/>
    </source>
</evidence>
<proteinExistence type="predicted"/>
<accession>A0ABY1SLG0</accession>
<reference evidence="2 3" key="1">
    <citation type="submission" date="2017-06" db="EMBL/GenBank/DDBJ databases">
        <authorList>
            <person name="Varghese N."/>
            <person name="Submissions S."/>
        </authorList>
    </citation>
    <scope>NUCLEOTIDE SEQUENCE [LARGE SCALE GENOMIC DNA]</scope>
    <source>
        <strain evidence="2 3">DSM 19840</strain>
    </source>
</reference>
<name>A0ABY1SLG0_9FLAO</name>
<evidence type="ECO:0000313" key="3">
    <source>
        <dbReference type="Proteomes" id="UP000198337"/>
    </source>
</evidence>
<evidence type="ECO:0000313" key="2">
    <source>
        <dbReference type="EMBL" id="SNR75633.1"/>
    </source>
</evidence>
<dbReference type="EMBL" id="FZNV01000008">
    <property type="protein sequence ID" value="SNR75633.1"/>
    <property type="molecule type" value="Genomic_DNA"/>
</dbReference>
<dbReference type="Proteomes" id="UP000198337">
    <property type="component" value="Unassembled WGS sequence"/>
</dbReference>
<keyword evidence="1" id="KW-0732">Signal</keyword>
<evidence type="ECO:0008006" key="4">
    <source>
        <dbReference type="Google" id="ProtNLM"/>
    </source>
</evidence>
<sequence length="58" mass="6718">MNNKLKSLVYLSCFIFASVVYHQTTNTEAKEELASNTIEQEVDIVINPYEEHDRVQTN</sequence>
<protein>
    <recommendedName>
        <fullName evidence="4">Secreted protein</fullName>
    </recommendedName>
</protein>
<comment type="caution">
    <text evidence="2">The sequence shown here is derived from an EMBL/GenBank/DDBJ whole genome shotgun (WGS) entry which is preliminary data.</text>
</comment>
<organism evidence="2 3">
    <name type="scientific">Maribacter sedimenticola</name>
    <dbReference type="NCBI Taxonomy" id="228956"/>
    <lineage>
        <taxon>Bacteria</taxon>
        <taxon>Pseudomonadati</taxon>
        <taxon>Bacteroidota</taxon>
        <taxon>Flavobacteriia</taxon>
        <taxon>Flavobacteriales</taxon>
        <taxon>Flavobacteriaceae</taxon>
        <taxon>Maribacter</taxon>
    </lineage>
</organism>
<dbReference type="RefSeq" id="WP_179213221.1">
    <property type="nucleotide sequence ID" value="NZ_FZNV01000008.1"/>
</dbReference>
<gene>
    <name evidence="2" type="ORF">SAMN04488009_3626</name>
</gene>
<feature type="signal peptide" evidence="1">
    <location>
        <begin position="1"/>
        <end position="22"/>
    </location>
</feature>
<keyword evidence="3" id="KW-1185">Reference proteome</keyword>
<feature type="chain" id="PRO_5045149053" description="Secreted protein" evidence="1">
    <location>
        <begin position="23"/>
        <end position="58"/>
    </location>
</feature>